<organism evidence="1">
    <name type="scientific">Halomonas campaniensis</name>
    <dbReference type="NCBI Taxonomy" id="213554"/>
    <lineage>
        <taxon>Bacteria</taxon>
        <taxon>Pseudomonadati</taxon>
        <taxon>Pseudomonadota</taxon>
        <taxon>Gammaproteobacteria</taxon>
        <taxon>Oceanospirillales</taxon>
        <taxon>Halomonadaceae</taxon>
        <taxon>Halomonas</taxon>
    </lineage>
</organism>
<gene>
    <name evidence="1" type="ORF">DEO68_07905</name>
</gene>
<dbReference type="AlphaFoldDB" id="A0A3D0KFX2"/>
<accession>A0A3D0KFX2</accession>
<proteinExistence type="predicted"/>
<protein>
    <submittedName>
        <fullName evidence="1">Uncharacterized protein</fullName>
    </submittedName>
</protein>
<sequence length="173" mass="20349">MRAPLSLPQLWESTKYVSWPKSHSNPMVRVPRPSGKPETKSIPRLASEYDTFERCLAYRDQRGREIWGIRRWKELLLVDARSVARNRERPAGPITGVYHYERPTGTTLWVAAWYELMPDGSRKKRSAQFSYGTSRSRYATSEEAMQAAIKRRQEEEARWYCVVGKRDQRRVNQ</sequence>
<reference evidence="1" key="1">
    <citation type="journal article" date="2018" name="Nat. Biotechnol.">
        <title>A standardized bacterial taxonomy based on genome phylogeny substantially revises the tree of life.</title>
        <authorList>
            <person name="Parks D.H."/>
            <person name="Chuvochina M."/>
            <person name="Waite D.W."/>
            <person name="Rinke C."/>
            <person name="Skarshewski A."/>
            <person name="Chaumeil P.A."/>
            <person name="Hugenholtz P."/>
        </authorList>
    </citation>
    <scope>NUCLEOTIDE SEQUENCE [LARGE SCALE GENOMIC DNA]</scope>
    <source>
        <strain evidence="1">UBA11284</strain>
    </source>
</reference>
<comment type="caution">
    <text evidence="1">The sequence shown here is derived from an EMBL/GenBank/DDBJ whole genome shotgun (WGS) entry which is preliminary data.</text>
</comment>
<dbReference type="EMBL" id="DOTR01000039">
    <property type="protein sequence ID" value="HCA02091.1"/>
    <property type="molecule type" value="Genomic_DNA"/>
</dbReference>
<name>A0A3D0KFX2_9GAMM</name>
<evidence type="ECO:0000313" key="1">
    <source>
        <dbReference type="EMBL" id="HCA02091.1"/>
    </source>
</evidence>